<keyword evidence="2" id="KW-0813">Transport</keyword>
<evidence type="ECO:0000256" key="5">
    <source>
        <dbReference type="ARBA" id="ARBA00022989"/>
    </source>
</evidence>
<gene>
    <name evidence="8" type="ORF">CHR90_01800</name>
</gene>
<dbReference type="OrthoDB" id="3332648at2"/>
<evidence type="ECO:0000256" key="4">
    <source>
        <dbReference type="ARBA" id="ARBA00022692"/>
    </source>
</evidence>
<organism evidence="8 9">
    <name type="scientific">Elstera cyanobacteriorum</name>
    <dbReference type="NCBI Taxonomy" id="2022747"/>
    <lineage>
        <taxon>Bacteria</taxon>
        <taxon>Pseudomonadati</taxon>
        <taxon>Pseudomonadota</taxon>
        <taxon>Alphaproteobacteria</taxon>
        <taxon>Rhodospirillales</taxon>
        <taxon>Rhodospirillaceae</taxon>
        <taxon>Elstera</taxon>
    </lineage>
</organism>
<sequence>MGRDGLFYGAQFLARLADQILLFLVPLIVFQMTGSIGWSGVAFFIETLPRYIAFPIVGILTDRLPAYPLIRWSQGLRALACLLGSLGAVAVGGIVWLLLLSAICGVLTMQAWIAREAILPKLFPGKRLETILSSTQIADQLGIVLGPMVAAGMLMVIPWEAAVAATAALFLLADQAMLMWWRRVKPVLEDPKPAAEAWFRPLQTAFGHIWTVPGLKLTIFLAVGVNLVLGVTLATTAALVTGAFAQSETVFGLLQAAGAVATVAILAWIARSTLAVERMGALGYGLIAVGGVLTALAPHPALYALGYLLVVGFDKMFAVYMRSLRQRLIPTQDFGKTTGVMVMLNNLSQPLAGALVGFTQGPAEARSLILAISIAAMISGALAFIAVRRAAAQKA</sequence>
<keyword evidence="9" id="KW-1185">Reference proteome</keyword>
<dbReference type="RefSeq" id="WP_094407132.1">
    <property type="nucleotide sequence ID" value="NZ_BMJZ01000010.1"/>
</dbReference>
<feature type="transmembrane region" description="Helical" evidence="7">
    <location>
        <begin position="82"/>
        <end position="113"/>
    </location>
</feature>
<dbReference type="Gene3D" id="1.20.1250.20">
    <property type="entry name" value="MFS general substrate transporter like domains"/>
    <property type="match status" value="1"/>
</dbReference>
<comment type="subcellular location">
    <subcellularLocation>
        <location evidence="1">Cell membrane</location>
        <topology evidence="1">Multi-pass membrane protein</topology>
    </subcellularLocation>
</comment>
<keyword evidence="4 7" id="KW-0812">Transmembrane</keyword>
<dbReference type="PANTHER" id="PTHR23513:SF9">
    <property type="entry name" value="ENTEROBACTIN EXPORTER ENTS"/>
    <property type="match status" value="1"/>
</dbReference>
<dbReference type="PANTHER" id="PTHR23513">
    <property type="entry name" value="INTEGRAL MEMBRANE EFFLUX PROTEIN-RELATED"/>
    <property type="match status" value="1"/>
</dbReference>
<comment type="caution">
    <text evidence="8">The sequence shown here is derived from an EMBL/GenBank/DDBJ whole genome shotgun (WGS) entry which is preliminary data.</text>
</comment>
<dbReference type="Pfam" id="PF07690">
    <property type="entry name" value="MFS_1"/>
    <property type="match status" value="1"/>
</dbReference>
<evidence type="ECO:0000256" key="3">
    <source>
        <dbReference type="ARBA" id="ARBA00022475"/>
    </source>
</evidence>
<feature type="transmembrane region" description="Helical" evidence="7">
    <location>
        <begin position="219"/>
        <end position="244"/>
    </location>
</feature>
<evidence type="ECO:0000256" key="2">
    <source>
        <dbReference type="ARBA" id="ARBA00022448"/>
    </source>
</evidence>
<proteinExistence type="predicted"/>
<dbReference type="SUPFAM" id="SSF103473">
    <property type="entry name" value="MFS general substrate transporter"/>
    <property type="match status" value="1"/>
</dbReference>
<evidence type="ECO:0000313" key="9">
    <source>
        <dbReference type="Proteomes" id="UP000216361"/>
    </source>
</evidence>
<dbReference type="EMBL" id="NOXS01000021">
    <property type="protein sequence ID" value="OYQ21613.1"/>
    <property type="molecule type" value="Genomic_DNA"/>
</dbReference>
<keyword evidence="5 7" id="KW-1133">Transmembrane helix</keyword>
<dbReference type="GO" id="GO:0022857">
    <property type="term" value="F:transmembrane transporter activity"/>
    <property type="evidence" value="ECO:0007669"/>
    <property type="project" value="InterPro"/>
</dbReference>
<evidence type="ECO:0000256" key="6">
    <source>
        <dbReference type="ARBA" id="ARBA00023136"/>
    </source>
</evidence>
<dbReference type="CDD" id="cd06173">
    <property type="entry name" value="MFS_MefA_like"/>
    <property type="match status" value="1"/>
</dbReference>
<evidence type="ECO:0000256" key="1">
    <source>
        <dbReference type="ARBA" id="ARBA00004651"/>
    </source>
</evidence>
<feature type="transmembrane region" description="Helical" evidence="7">
    <location>
        <begin position="281"/>
        <end position="298"/>
    </location>
</feature>
<feature type="transmembrane region" description="Helical" evidence="7">
    <location>
        <begin position="20"/>
        <end position="45"/>
    </location>
</feature>
<dbReference type="GO" id="GO:0005886">
    <property type="term" value="C:plasma membrane"/>
    <property type="evidence" value="ECO:0007669"/>
    <property type="project" value="UniProtKB-SubCell"/>
</dbReference>
<accession>A0A255XXG3</accession>
<keyword evidence="3" id="KW-1003">Cell membrane</keyword>
<feature type="transmembrane region" description="Helical" evidence="7">
    <location>
        <begin position="367"/>
        <end position="387"/>
    </location>
</feature>
<evidence type="ECO:0000313" key="8">
    <source>
        <dbReference type="EMBL" id="OYQ21613.1"/>
    </source>
</evidence>
<evidence type="ECO:0000256" key="7">
    <source>
        <dbReference type="SAM" id="Phobius"/>
    </source>
</evidence>
<protein>
    <submittedName>
        <fullName evidence="8">MFS transporter</fullName>
    </submittedName>
</protein>
<dbReference type="InterPro" id="IPR011701">
    <property type="entry name" value="MFS"/>
</dbReference>
<dbReference type="AlphaFoldDB" id="A0A255XXG3"/>
<name>A0A255XXG3_9PROT</name>
<dbReference type="Proteomes" id="UP000216361">
    <property type="component" value="Unassembled WGS sequence"/>
</dbReference>
<dbReference type="InterPro" id="IPR036259">
    <property type="entry name" value="MFS_trans_sf"/>
</dbReference>
<keyword evidence="6 7" id="KW-0472">Membrane</keyword>
<feature type="transmembrane region" description="Helical" evidence="7">
    <location>
        <begin position="149"/>
        <end position="173"/>
    </location>
</feature>
<feature type="transmembrane region" description="Helical" evidence="7">
    <location>
        <begin position="250"/>
        <end position="269"/>
    </location>
</feature>
<reference evidence="8 9" key="1">
    <citation type="submission" date="2017-07" db="EMBL/GenBank/DDBJ databases">
        <title>Elstera cyanobacteriorum sp. nov., a novel bacterium isolated from cyanobacterial aggregates in a eutrophic lake.</title>
        <authorList>
            <person name="Cai H."/>
        </authorList>
    </citation>
    <scope>NUCLEOTIDE SEQUENCE [LARGE SCALE GENOMIC DNA]</scope>
    <source>
        <strain evidence="8 9">TH019</strain>
    </source>
</reference>